<protein>
    <submittedName>
        <fullName evidence="1">Uncharacterized protein</fullName>
    </submittedName>
</protein>
<dbReference type="Proteomes" id="UP000005801">
    <property type="component" value="Unassembled WGS sequence"/>
</dbReference>
<sequence>MDDSGLAGPQFWLSVELIGPRGAQLDAAESLLAEGIEAALPRGGQPLAGEPVGRVRGLDAALRWIDANAFGDAGTEGAAFKAPGGALLSAHDVVMTAFVVTAASPNGGTLTPGQRWPRSERMALPEGVDWRPAELTLSRTPLFAAPSPTLPPAAERYLVVEARERQPAALTPEEVAAADSSEQAVWIRGERVEACDASGVDCLHWVQVIVRNGDRFQVGWLPAHLAIPKSAWTLDAARGRRYAVVPAHRESGRASFVLIERRGDALGGRRLGFEVPHAGADWPEASLALLADTLTVHVGGRLVHREDLGEGPPSAVLRQP</sequence>
<keyword evidence="2" id="KW-1185">Reference proteome</keyword>
<dbReference type="AlphaFoldDB" id="A6GFG4"/>
<gene>
    <name evidence="1" type="ORF">PPSIR1_10310</name>
</gene>
<accession>A6GFG4</accession>
<proteinExistence type="predicted"/>
<evidence type="ECO:0000313" key="1">
    <source>
        <dbReference type="EMBL" id="EDM75391.1"/>
    </source>
</evidence>
<name>A6GFG4_9BACT</name>
<dbReference type="EMBL" id="ABCS01000093">
    <property type="protein sequence ID" value="EDM75391.1"/>
    <property type="molecule type" value="Genomic_DNA"/>
</dbReference>
<comment type="caution">
    <text evidence="1">The sequence shown here is derived from an EMBL/GenBank/DDBJ whole genome shotgun (WGS) entry which is preliminary data.</text>
</comment>
<organism evidence="1 2">
    <name type="scientific">Plesiocystis pacifica SIR-1</name>
    <dbReference type="NCBI Taxonomy" id="391625"/>
    <lineage>
        <taxon>Bacteria</taxon>
        <taxon>Pseudomonadati</taxon>
        <taxon>Myxococcota</taxon>
        <taxon>Polyangia</taxon>
        <taxon>Nannocystales</taxon>
        <taxon>Nannocystaceae</taxon>
        <taxon>Plesiocystis</taxon>
    </lineage>
</organism>
<reference evidence="1 2" key="1">
    <citation type="submission" date="2007-06" db="EMBL/GenBank/DDBJ databases">
        <authorList>
            <person name="Shimkets L."/>
            <person name="Ferriera S."/>
            <person name="Johnson J."/>
            <person name="Kravitz S."/>
            <person name="Beeson K."/>
            <person name="Sutton G."/>
            <person name="Rogers Y.-H."/>
            <person name="Friedman R."/>
            <person name="Frazier M."/>
            <person name="Venter J.C."/>
        </authorList>
    </citation>
    <scope>NUCLEOTIDE SEQUENCE [LARGE SCALE GENOMIC DNA]</scope>
    <source>
        <strain evidence="1 2">SIR-1</strain>
    </source>
</reference>
<evidence type="ECO:0000313" key="2">
    <source>
        <dbReference type="Proteomes" id="UP000005801"/>
    </source>
</evidence>